<evidence type="ECO:0000256" key="3">
    <source>
        <dbReference type="ARBA" id="ARBA00022989"/>
    </source>
</evidence>
<keyword evidence="4 5" id="KW-0472">Membrane</keyword>
<dbReference type="Proteomes" id="UP000245683">
    <property type="component" value="Unassembled WGS sequence"/>
</dbReference>
<feature type="transmembrane region" description="Helical" evidence="5">
    <location>
        <begin position="131"/>
        <end position="150"/>
    </location>
</feature>
<comment type="subcellular location">
    <subcellularLocation>
        <location evidence="1">Membrane</location>
    </subcellularLocation>
</comment>
<dbReference type="Pfam" id="PF04116">
    <property type="entry name" value="FA_hydroxylase"/>
    <property type="match status" value="1"/>
</dbReference>
<protein>
    <submittedName>
        <fullName evidence="7">C-5 sterol desaturase</fullName>
    </submittedName>
</protein>
<dbReference type="OrthoDB" id="9770329at2"/>
<name>A0A317JRP6_9ACTN</name>
<evidence type="ECO:0000313" key="7">
    <source>
        <dbReference type="EMBL" id="PWU43476.1"/>
    </source>
</evidence>
<gene>
    <name evidence="7" type="ORF">DLJ46_31480</name>
</gene>
<sequence>MPDWSVWRLFAVGRETPQVRFYRSLVLRILGDMDAVLDWAWRLDVGQVVGLALLENALLFLVAVGAGNALLRLPTVVRLLPDPGRISRLQVWLAGGAIVMNAVVTVAGWGLWRTGIIHLNPDAGIRMLADFVLLLLLMDLLMYGGHAVAHRPRLFPLAHALHHRFVDARPATLYALHPLEILGFGGLWLAALALHAFSVWAIVGYTAVNLVFGIFGHLGVEVLPPAARRSPVFRWVATPTLHAGHHVEPAVNLGFYTSIWDRLFGTLAPDYDQRRLSADPAPYALVA</sequence>
<keyword evidence="8" id="KW-1185">Reference proteome</keyword>
<organism evidence="7 8">
    <name type="scientific">Micromonospora globispora</name>
    <dbReference type="NCBI Taxonomy" id="1450148"/>
    <lineage>
        <taxon>Bacteria</taxon>
        <taxon>Bacillati</taxon>
        <taxon>Actinomycetota</taxon>
        <taxon>Actinomycetes</taxon>
        <taxon>Micromonosporales</taxon>
        <taxon>Micromonosporaceae</taxon>
        <taxon>Micromonospora</taxon>
    </lineage>
</organism>
<evidence type="ECO:0000256" key="5">
    <source>
        <dbReference type="SAM" id="Phobius"/>
    </source>
</evidence>
<accession>A0A317JRP6</accession>
<dbReference type="InterPro" id="IPR050307">
    <property type="entry name" value="Sterol_Desaturase_Related"/>
</dbReference>
<feature type="transmembrane region" description="Helical" evidence="5">
    <location>
        <begin position="197"/>
        <end position="220"/>
    </location>
</feature>
<keyword evidence="3 5" id="KW-1133">Transmembrane helix</keyword>
<feature type="transmembrane region" description="Helical" evidence="5">
    <location>
        <begin position="48"/>
        <end position="71"/>
    </location>
</feature>
<evidence type="ECO:0000256" key="4">
    <source>
        <dbReference type="ARBA" id="ARBA00023136"/>
    </source>
</evidence>
<dbReference type="AlphaFoldDB" id="A0A317JRP6"/>
<comment type="caution">
    <text evidence="7">The sequence shown here is derived from an EMBL/GenBank/DDBJ whole genome shotgun (WGS) entry which is preliminary data.</text>
</comment>
<dbReference type="InterPro" id="IPR006694">
    <property type="entry name" value="Fatty_acid_hydroxylase"/>
</dbReference>
<keyword evidence="2 5" id="KW-0812">Transmembrane</keyword>
<feature type="transmembrane region" description="Helical" evidence="5">
    <location>
        <begin position="91"/>
        <end position="111"/>
    </location>
</feature>
<dbReference type="EMBL" id="QGSV01000438">
    <property type="protein sequence ID" value="PWU43476.1"/>
    <property type="molecule type" value="Genomic_DNA"/>
</dbReference>
<dbReference type="GO" id="GO:0008610">
    <property type="term" value="P:lipid biosynthetic process"/>
    <property type="evidence" value="ECO:0007669"/>
    <property type="project" value="InterPro"/>
</dbReference>
<feature type="domain" description="Fatty acid hydroxylase" evidence="6">
    <location>
        <begin position="131"/>
        <end position="266"/>
    </location>
</feature>
<reference evidence="8" key="1">
    <citation type="submission" date="2018-05" db="EMBL/GenBank/DDBJ databases">
        <title>Micromonospora globispora sp. nov. and Micromonospora rugosa sp. nov., isolated from marine sediment.</title>
        <authorList>
            <person name="Carro L."/>
            <person name="Aysel V."/>
            <person name="Cetin D."/>
            <person name="Igual J.M."/>
            <person name="Klenk H.-P."/>
            <person name="Trujillo M.E."/>
            <person name="Sahin N."/>
        </authorList>
    </citation>
    <scope>NUCLEOTIDE SEQUENCE [LARGE SCALE GENOMIC DNA]</scope>
    <source>
        <strain evidence="8">S2904</strain>
    </source>
</reference>
<evidence type="ECO:0000259" key="6">
    <source>
        <dbReference type="Pfam" id="PF04116"/>
    </source>
</evidence>
<dbReference type="PANTHER" id="PTHR11863">
    <property type="entry name" value="STEROL DESATURASE"/>
    <property type="match status" value="1"/>
</dbReference>
<feature type="transmembrane region" description="Helical" evidence="5">
    <location>
        <begin position="171"/>
        <end position="191"/>
    </location>
</feature>
<dbReference type="GO" id="GO:0016491">
    <property type="term" value="F:oxidoreductase activity"/>
    <property type="evidence" value="ECO:0007669"/>
    <property type="project" value="InterPro"/>
</dbReference>
<dbReference type="GO" id="GO:0005506">
    <property type="term" value="F:iron ion binding"/>
    <property type="evidence" value="ECO:0007669"/>
    <property type="project" value="InterPro"/>
</dbReference>
<evidence type="ECO:0000256" key="2">
    <source>
        <dbReference type="ARBA" id="ARBA00022692"/>
    </source>
</evidence>
<evidence type="ECO:0000256" key="1">
    <source>
        <dbReference type="ARBA" id="ARBA00004370"/>
    </source>
</evidence>
<proteinExistence type="predicted"/>
<dbReference type="GO" id="GO:0016020">
    <property type="term" value="C:membrane"/>
    <property type="evidence" value="ECO:0007669"/>
    <property type="project" value="UniProtKB-SubCell"/>
</dbReference>
<evidence type="ECO:0000313" key="8">
    <source>
        <dbReference type="Proteomes" id="UP000245683"/>
    </source>
</evidence>